<dbReference type="Gene3D" id="3.40.50.150">
    <property type="entry name" value="Vaccinia Virus protein VP39"/>
    <property type="match status" value="1"/>
</dbReference>
<evidence type="ECO:0000256" key="6">
    <source>
        <dbReference type="ARBA" id="ARBA00022691"/>
    </source>
</evidence>
<dbReference type="InterPro" id="IPR029063">
    <property type="entry name" value="SAM-dependent_MTases_sf"/>
</dbReference>
<keyword evidence="6 9" id="KW-0949">S-adenosyl-L-methionine</keyword>
<dbReference type="AlphaFoldDB" id="A0A517L0N1"/>
<keyword evidence="4 9" id="KW-0489">Methyltransferase</keyword>
<feature type="compositionally biased region" description="Polar residues" evidence="10">
    <location>
        <begin position="157"/>
        <end position="172"/>
    </location>
</feature>
<protein>
    <recommendedName>
        <fullName evidence="8 9">Ribosomal RNA-processing protein 8</fullName>
        <ecNumber evidence="9">2.1.1.-</ecNumber>
    </recommendedName>
</protein>
<comment type="subcellular location">
    <subcellularLocation>
        <location evidence="1 9">Nucleus</location>
        <location evidence="1 9">Nucleolus</location>
    </subcellularLocation>
</comment>
<evidence type="ECO:0000313" key="11">
    <source>
        <dbReference type="EMBL" id="QDS69192.1"/>
    </source>
</evidence>
<dbReference type="EMBL" id="CP042187">
    <property type="protein sequence ID" value="QDS69192.1"/>
    <property type="molecule type" value="Genomic_DNA"/>
</dbReference>
<evidence type="ECO:0000256" key="5">
    <source>
        <dbReference type="ARBA" id="ARBA00022679"/>
    </source>
</evidence>
<evidence type="ECO:0000256" key="1">
    <source>
        <dbReference type="ARBA" id="ARBA00004604"/>
    </source>
</evidence>
<keyword evidence="7 9" id="KW-0539">Nucleus</keyword>
<evidence type="ECO:0000256" key="8">
    <source>
        <dbReference type="ARBA" id="ARBA00076672"/>
    </source>
</evidence>
<dbReference type="OrthoDB" id="10258825at2759"/>
<name>A0A517L0N1_9PEZI</name>
<gene>
    <name evidence="11" type="ORF">FKW77_000184</name>
</gene>
<sequence length="541" mass="59737">MFAVSGWTISAPLRTQHHVPISVNASGEGGKPPSKKRKRAADKRGKAAIPAVTMDNVDEMWQKVVEGKTGQQQNPATKLRNEKKAAKKRKAREAAGERAEKPSAISNGQVEAPAYLAAQEDEDEAAQPKKKKAKKGDPKEKRPAEATVSAPKDKTIENLTTRPTAENPTTKVTNEKKKRNKASEPAPMPLTPTPAASKLTPLQQGMAAKLASARFRHLNEQLYTWPSEKALELFTKDADTFESYHSGFRQQVQVWPENPVDGYLEDIQSRANIKFNRKGEVKGHRSEGRPPGKKEIPRTKGACTIADLGCGDARLASQLFPKQQKLNIKILSFDLHSPSKFVQKADIAHLPLGDGSVNVAIFCLALMGTNWTDFIDEAWRILHWKGELWIAEIKSRFNRVTNSKATVVEHSVGKRQKPRSKMSDKEKKILDSSLQAQEDTLAVAVDGVESQDKETDVSDFVKVLKSRGFLLDGQEGEAVDLSNKMFVKMRFLKAVAPLKGKNAEGAAIEKATGKPKKAKFLGAEDEIDESKVLKPCVYKLR</sequence>
<dbReference type="InterPro" id="IPR007823">
    <property type="entry name" value="RRP8"/>
</dbReference>
<feature type="region of interest" description="Disordered" evidence="10">
    <location>
        <begin position="278"/>
        <end position="298"/>
    </location>
</feature>
<comment type="function">
    <text evidence="9">S-adenosyl-L-methionine-dependent methyltransferase that specifically methylates the N(1) position of adenine in helix 25.1 in 25S rRNA. Required both for ribosomal 40S and 60S subunits biogenesis. Required for efficient pre-rRNA cleavage at site A2.</text>
</comment>
<organism evidence="11 12">
    <name type="scientific">Venturia effusa</name>
    <dbReference type="NCBI Taxonomy" id="50376"/>
    <lineage>
        <taxon>Eukaryota</taxon>
        <taxon>Fungi</taxon>
        <taxon>Dikarya</taxon>
        <taxon>Ascomycota</taxon>
        <taxon>Pezizomycotina</taxon>
        <taxon>Dothideomycetes</taxon>
        <taxon>Pleosporomycetidae</taxon>
        <taxon>Venturiales</taxon>
        <taxon>Venturiaceae</taxon>
        <taxon>Venturia</taxon>
    </lineage>
</organism>
<dbReference type="Gene3D" id="1.10.10.2150">
    <property type="entry name" value="Ribosomal RNA-processing protein 8, N-terminal domain"/>
    <property type="match status" value="1"/>
</dbReference>
<feature type="compositionally biased region" description="Basic and acidic residues" evidence="10">
    <location>
        <begin position="135"/>
        <end position="144"/>
    </location>
</feature>
<dbReference type="Proteomes" id="UP000316270">
    <property type="component" value="Chromosome 3"/>
</dbReference>
<dbReference type="Pfam" id="PF05148">
    <property type="entry name" value="Methyltransf_8"/>
    <property type="match status" value="1"/>
</dbReference>
<feature type="region of interest" description="Disordered" evidence="10">
    <location>
        <begin position="18"/>
        <end position="196"/>
    </location>
</feature>
<dbReference type="PANTHER" id="PTHR12787:SF0">
    <property type="entry name" value="RIBOSOMAL RNA-PROCESSING PROTEIN 8"/>
    <property type="match status" value="1"/>
</dbReference>
<comment type="similarity">
    <text evidence="2 9">Belongs to the methyltransferase superfamily. RRP8 family.</text>
</comment>
<proteinExistence type="inferred from homology"/>
<evidence type="ECO:0000256" key="2">
    <source>
        <dbReference type="ARBA" id="ARBA00006301"/>
    </source>
</evidence>
<dbReference type="SUPFAM" id="SSF53335">
    <property type="entry name" value="S-adenosyl-L-methionine-dependent methyltransferases"/>
    <property type="match status" value="1"/>
</dbReference>
<dbReference type="InterPro" id="IPR042036">
    <property type="entry name" value="RRP8_N"/>
</dbReference>
<keyword evidence="5 9" id="KW-0808">Transferase</keyword>
<keyword evidence="3 9" id="KW-0698">rRNA processing</keyword>
<evidence type="ECO:0000256" key="9">
    <source>
        <dbReference type="RuleBase" id="RU365074"/>
    </source>
</evidence>
<evidence type="ECO:0000256" key="10">
    <source>
        <dbReference type="SAM" id="MobiDB-lite"/>
    </source>
</evidence>
<evidence type="ECO:0000256" key="4">
    <source>
        <dbReference type="ARBA" id="ARBA00022603"/>
    </source>
</evidence>
<evidence type="ECO:0000256" key="7">
    <source>
        <dbReference type="ARBA" id="ARBA00023242"/>
    </source>
</evidence>
<evidence type="ECO:0000256" key="3">
    <source>
        <dbReference type="ARBA" id="ARBA00022552"/>
    </source>
</evidence>
<dbReference type="PANTHER" id="PTHR12787">
    <property type="entry name" value="RIBOSOMAL RNA-PROCESSING PROTEIN 8"/>
    <property type="match status" value="1"/>
</dbReference>
<dbReference type="GO" id="GO:0016433">
    <property type="term" value="F:rRNA (adenine) methyltransferase activity"/>
    <property type="evidence" value="ECO:0007669"/>
    <property type="project" value="TreeGrafter"/>
</dbReference>
<accession>A0A517L0N1</accession>
<dbReference type="FunFam" id="1.10.10.2150:FF:000001">
    <property type="entry name" value="Ribosomal RNA-processing protein 8"/>
    <property type="match status" value="1"/>
</dbReference>
<dbReference type="GO" id="GO:0005730">
    <property type="term" value="C:nucleolus"/>
    <property type="evidence" value="ECO:0007669"/>
    <property type="project" value="UniProtKB-SubCell"/>
</dbReference>
<evidence type="ECO:0000313" key="12">
    <source>
        <dbReference type="Proteomes" id="UP000316270"/>
    </source>
</evidence>
<dbReference type="EC" id="2.1.1.-" evidence="9"/>
<keyword evidence="12" id="KW-1185">Reference proteome</keyword>
<dbReference type="GO" id="GO:0042273">
    <property type="term" value="P:ribosomal large subunit biogenesis"/>
    <property type="evidence" value="ECO:0007669"/>
    <property type="project" value="TreeGrafter"/>
</dbReference>
<dbReference type="STRING" id="50376.A0A517L0N1"/>
<reference evidence="11 12" key="1">
    <citation type="submission" date="2019-07" db="EMBL/GenBank/DDBJ databases">
        <title>Finished genome of Venturia effusa.</title>
        <authorList>
            <person name="Young C.A."/>
            <person name="Cox M.P."/>
            <person name="Ganley A.R.D."/>
            <person name="David W.J."/>
        </authorList>
    </citation>
    <scope>NUCLEOTIDE SEQUENCE [LARGE SCALE GENOMIC DNA]</scope>
    <source>
        <strain evidence="12">albino</strain>
    </source>
</reference>
<feature type="compositionally biased region" description="Basic and acidic residues" evidence="10">
    <location>
        <begin position="92"/>
        <end position="101"/>
    </location>
</feature>